<evidence type="ECO:0000256" key="2">
    <source>
        <dbReference type="SAM" id="SignalP"/>
    </source>
</evidence>
<feature type="signal peptide" evidence="2">
    <location>
        <begin position="1"/>
        <end position="28"/>
    </location>
</feature>
<dbReference type="RefSeq" id="WP_137100133.1">
    <property type="nucleotide sequence ID" value="NZ_CP039865.1"/>
</dbReference>
<feature type="transmembrane region" description="Helical" evidence="1">
    <location>
        <begin position="38"/>
        <end position="58"/>
    </location>
</feature>
<organism evidence="3 4">
    <name type="scientific">Phreatobacter aquaticus</name>
    <dbReference type="NCBI Taxonomy" id="2570229"/>
    <lineage>
        <taxon>Bacteria</taxon>
        <taxon>Pseudomonadati</taxon>
        <taxon>Pseudomonadota</taxon>
        <taxon>Alphaproteobacteria</taxon>
        <taxon>Hyphomicrobiales</taxon>
        <taxon>Phreatobacteraceae</taxon>
        <taxon>Phreatobacter</taxon>
    </lineage>
</organism>
<keyword evidence="4" id="KW-1185">Reference proteome</keyword>
<keyword evidence="1" id="KW-0812">Transmembrane</keyword>
<evidence type="ECO:0000256" key="1">
    <source>
        <dbReference type="SAM" id="Phobius"/>
    </source>
</evidence>
<gene>
    <name evidence="3" type="ORF">E8L99_14085</name>
</gene>
<sequence>MTNRTVTSVVAALVAAASIAVLAPPAEAQYRRHRHNNGAAIAAGVGIGILGLGAAVAAQRRYDEPAYYYDDGPRYYRPAPVYVYPSEPVYREERYVEPRRVYRPSQSRDIYVDPYTGRETRLLR</sequence>
<evidence type="ECO:0000313" key="4">
    <source>
        <dbReference type="Proteomes" id="UP000298588"/>
    </source>
</evidence>
<dbReference type="Proteomes" id="UP000298588">
    <property type="component" value="Chromosome"/>
</dbReference>
<keyword evidence="1" id="KW-0472">Membrane</keyword>
<evidence type="ECO:0000313" key="3">
    <source>
        <dbReference type="EMBL" id="QCK86802.1"/>
    </source>
</evidence>
<dbReference type="AlphaFoldDB" id="A0A4D7QRS7"/>
<accession>A0A4D7QRS7</accession>
<keyword evidence="2" id="KW-0732">Signal</keyword>
<dbReference type="EMBL" id="CP039865">
    <property type="protein sequence ID" value="QCK86802.1"/>
    <property type="molecule type" value="Genomic_DNA"/>
</dbReference>
<keyword evidence="1" id="KW-1133">Transmembrane helix</keyword>
<protein>
    <submittedName>
        <fullName evidence="3">Uncharacterized protein</fullName>
    </submittedName>
</protein>
<name>A0A4D7QRS7_9HYPH</name>
<feature type="chain" id="PRO_5020716786" evidence="2">
    <location>
        <begin position="29"/>
        <end position="124"/>
    </location>
</feature>
<proteinExistence type="predicted"/>
<dbReference type="KEGG" id="paqt:E8L99_14085"/>
<reference evidence="3 4" key="1">
    <citation type="submission" date="2019-04" db="EMBL/GenBank/DDBJ databases">
        <title>Phreatobacter aquaticus sp. nov.</title>
        <authorList>
            <person name="Choi A."/>
            <person name="Baek K."/>
        </authorList>
    </citation>
    <scope>NUCLEOTIDE SEQUENCE [LARGE SCALE GENOMIC DNA]</scope>
    <source>
        <strain evidence="3 4">NMCR1094</strain>
    </source>
</reference>